<feature type="transmembrane region" description="Helical" evidence="2">
    <location>
        <begin position="123"/>
        <end position="144"/>
    </location>
</feature>
<feature type="transmembrane region" description="Helical" evidence="2">
    <location>
        <begin position="62"/>
        <end position="80"/>
    </location>
</feature>
<evidence type="ECO:0000313" key="4">
    <source>
        <dbReference type="Proteomes" id="UP000662873"/>
    </source>
</evidence>
<keyword evidence="2" id="KW-1133">Transmembrane helix</keyword>
<feature type="transmembrane region" description="Helical" evidence="2">
    <location>
        <begin position="7"/>
        <end position="25"/>
    </location>
</feature>
<name>A0A809RB18_9BACT</name>
<evidence type="ECO:0000313" key="3">
    <source>
        <dbReference type="EMBL" id="BBO23838.1"/>
    </source>
</evidence>
<accession>A0A809RB18</accession>
<evidence type="ECO:0000256" key="2">
    <source>
        <dbReference type="SAM" id="Phobius"/>
    </source>
</evidence>
<dbReference type="AlphaFoldDB" id="A0A809RB18"/>
<keyword evidence="2" id="KW-0812">Transmembrane</keyword>
<dbReference type="KEGG" id="npy:NPRO_14330"/>
<protein>
    <recommendedName>
        <fullName evidence="5">Transmembrane protein</fullName>
    </recommendedName>
</protein>
<dbReference type="EMBL" id="AP021858">
    <property type="protein sequence ID" value="BBO23838.1"/>
    <property type="molecule type" value="Genomic_DNA"/>
</dbReference>
<evidence type="ECO:0000256" key="1">
    <source>
        <dbReference type="SAM" id="MobiDB-lite"/>
    </source>
</evidence>
<reference evidence="3" key="1">
    <citation type="journal article" name="DNA Res.">
        <title>The physiological potential of anammox bacteria as revealed by their core genome structure.</title>
        <authorList>
            <person name="Okubo T."/>
            <person name="Toyoda A."/>
            <person name="Fukuhara K."/>
            <person name="Uchiyama I."/>
            <person name="Harigaya Y."/>
            <person name="Kuroiwa M."/>
            <person name="Suzuki T."/>
            <person name="Murakami Y."/>
            <person name="Suwa Y."/>
            <person name="Takami H."/>
        </authorList>
    </citation>
    <scope>NUCLEOTIDE SEQUENCE</scope>
    <source>
        <strain evidence="3">317325-2</strain>
    </source>
</reference>
<organism evidence="3 4">
    <name type="scientific">Candidatus Nitrosymbiomonas proteolyticus</name>
    <dbReference type="NCBI Taxonomy" id="2608984"/>
    <lineage>
        <taxon>Bacteria</taxon>
        <taxon>Bacillati</taxon>
        <taxon>Armatimonadota</taxon>
        <taxon>Armatimonadota incertae sedis</taxon>
        <taxon>Candidatus Nitrosymbiomonas</taxon>
    </lineage>
</organism>
<sequence length="148" mass="15688">MRRERTILYLLAGGFLLTAIEVRYLHREVLGEHWQAWVPVAYGALGTAVAVVAAASAKARRLAAGVFALGVVAGLLGFYLHTEGNPAEVTKMLGPALVAQADEEDEHRSSGESHESSEEPPSFAPLGLSGLAAIGFVCTSKLFAAEKR</sequence>
<keyword evidence="2" id="KW-0472">Membrane</keyword>
<gene>
    <name evidence="3" type="ORF">NPRO_14330</name>
</gene>
<feature type="compositionally biased region" description="Basic and acidic residues" evidence="1">
    <location>
        <begin position="106"/>
        <end position="117"/>
    </location>
</feature>
<evidence type="ECO:0008006" key="5">
    <source>
        <dbReference type="Google" id="ProtNLM"/>
    </source>
</evidence>
<feature type="region of interest" description="Disordered" evidence="1">
    <location>
        <begin position="100"/>
        <end position="122"/>
    </location>
</feature>
<proteinExistence type="predicted"/>
<dbReference type="Proteomes" id="UP000662873">
    <property type="component" value="Chromosome"/>
</dbReference>
<feature type="transmembrane region" description="Helical" evidence="2">
    <location>
        <begin position="37"/>
        <end position="55"/>
    </location>
</feature>